<evidence type="ECO:0000256" key="15">
    <source>
        <dbReference type="ARBA" id="ARBA00049244"/>
    </source>
</evidence>
<dbReference type="InterPro" id="IPR019843">
    <property type="entry name" value="DNA_pol-X_BS"/>
</dbReference>
<dbReference type="PROSITE" id="PS00522">
    <property type="entry name" value="DNA_POLYMERASE_X"/>
    <property type="match status" value="1"/>
</dbReference>
<dbReference type="InterPro" id="IPR043519">
    <property type="entry name" value="NT_sf"/>
</dbReference>
<comment type="caution">
    <text evidence="20">The sequence shown here is derived from an EMBL/GenBank/DDBJ whole genome shotgun (WGS) entry which is preliminary data.</text>
</comment>
<dbReference type="GO" id="GO:0005634">
    <property type="term" value="C:nucleus"/>
    <property type="evidence" value="ECO:0007669"/>
    <property type="project" value="UniProtKB-SubCell"/>
</dbReference>
<dbReference type="SMART" id="SM00483">
    <property type="entry name" value="POLXc"/>
    <property type="match status" value="1"/>
</dbReference>
<evidence type="ECO:0000256" key="16">
    <source>
        <dbReference type="PIRSR" id="PIRSR622312-50"/>
    </source>
</evidence>
<dbReference type="Pfam" id="PF10391">
    <property type="entry name" value="DNA_pol_lambd_f"/>
    <property type="match status" value="1"/>
</dbReference>
<evidence type="ECO:0000313" key="20">
    <source>
        <dbReference type="EMBL" id="KAH8092177.1"/>
    </source>
</evidence>
<evidence type="ECO:0000256" key="2">
    <source>
        <dbReference type="ARBA" id="ARBA00004123"/>
    </source>
</evidence>
<dbReference type="InterPro" id="IPR022312">
    <property type="entry name" value="DNA_pol_X"/>
</dbReference>
<keyword evidence="8" id="KW-0479">Metal-binding</keyword>
<feature type="domain" description="BRCT" evidence="19">
    <location>
        <begin position="64"/>
        <end position="149"/>
    </location>
</feature>
<dbReference type="InterPro" id="IPR028207">
    <property type="entry name" value="DNA_pol_B_palm_palm"/>
</dbReference>
<evidence type="ECO:0000256" key="13">
    <source>
        <dbReference type="ARBA" id="ARBA00023239"/>
    </source>
</evidence>
<dbReference type="InterPro" id="IPR036420">
    <property type="entry name" value="BRCT_dom_sf"/>
</dbReference>
<dbReference type="Gene3D" id="3.30.460.10">
    <property type="entry name" value="Beta Polymerase, domain 2"/>
    <property type="match status" value="1"/>
</dbReference>
<name>A0A8K0UHI1_9AGAR</name>
<evidence type="ECO:0000256" key="1">
    <source>
        <dbReference type="ARBA" id="ARBA00001936"/>
    </source>
</evidence>
<dbReference type="InterPro" id="IPR029398">
    <property type="entry name" value="PolB_thumb"/>
</dbReference>
<dbReference type="FunFam" id="1.10.150.110:FF:000005">
    <property type="entry name" value="DNA polymerase POL4"/>
    <property type="match status" value="1"/>
</dbReference>
<evidence type="ECO:0000256" key="4">
    <source>
        <dbReference type="ARBA" id="ARBA00022634"/>
    </source>
</evidence>
<dbReference type="Proteomes" id="UP000813824">
    <property type="component" value="Unassembled WGS sequence"/>
</dbReference>
<dbReference type="CDD" id="cd00027">
    <property type="entry name" value="BRCT"/>
    <property type="match status" value="1"/>
</dbReference>
<dbReference type="PANTHER" id="PTHR11276">
    <property type="entry name" value="DNA POLYMERASE TYPE-X FAMILY MEMBER"/>
    <property type="match status" value="1"/>
</dbReference>
<evidence type="ECO:0000256" key="7">
    <source>
        <dbReference type="ARBA" id="ARBA00022705"/>
    </source>
</evidence>
<dbReference type="InterPro" id="IPR002008">
    <property type="entry name" value="DNA_pol_X_beta-like"/>
</dbReference>
<keyword evidence="14 17" id="KW-0539">Nucleus</keyword>
<comment type="cofactor">
    <cofactor evidence="1">
        <name>Mn(2+)</name>
        <dbReference type="ChEBI" id="CHEBI:29035"/>
    </cofactor>
</comment>
<evidence type="ECO:0000256" key="8">
    <source>
        <dbReference type="ARBA" id="ARBA00022723"/>
    </source>
</evidence>
<dbReference type="InterPro" id="IPR018944">
    <property type="entry name" value="DNA_pol_lambd_fingers_domain"/>
</dbReference>
<dbReference type="InterPro" id="IPR027421">
    <property type="entry name" value="DNA_pol_lamdba_lyase_dom_sf"/>
</dbReference>
<dbReference type="EC" id="2.7.7.7" evidence="17"/>
<evidence type="ECO:0000256" key="11">
    <source>
        <dbReference type="ARBA" id="ARBA00023125"/>
    </source>
</evidence>
<dbReference type="PRINTS" id="PR00870">
    <property type="entry name" value="DNAPOLXBETA"/>
</dbReference>
<keyword evidence="7" id="KW-0235">DNA replication</keyword>
<organism evidence="20 21">
    <name type="scientific">Cristinia sonorae</name>
    <dbReference type="NCBI Taxonomy" id="1940300"/>
    <lineage>
        <taxon>Eukaryota</taxon>
        <taxon>Fungi</taxon>
        <taxon>Dikarya</taxon>
        <taxon>Basidiomycota</taxon>
        <taxon>Agaricomycotina</taxon>
        <taxon>Agaricomycetes</taxon>
        <taxon>Agaricomycetidae</taxon>
        <taxon>Agaricales</taxon>
        <taxon>Pleurotineae</taxon>
        <taxon>Stephanosporaceae</taxon>
        <taxon>Cristinia</taxon>
    </lineage>
</organism>
<evidence type="ECO:0000259" key="19">
    <source>
        <dbReference type="PROSITE" id="PS50172"/>
    </source>
</evidence>
<dbReference type="Pfam" id="PF14791">
    <property type="entry name" value="DNA_pol_B_thumb"/>
    <property type="match status" value="1"/>
</dbReference>
<feature type="region of interest" description="Disordered" evidence="18">
    <location>
        <begin position="273"/>
        <end position="311"/>
    </location>
</feature>
<evidence type="ECO:0000256" key="12">
    <source>
        <dbReference type="ARBA" id="ARBA00023204"/>
    </source>
</evidence>
<evidence type="ECO:0000256" key="14">
    <source>
        <dbReference type="ARBA" id="ARBA00023242"/>
    </source>
</evidence>
<dbReference type="PANTHER" id="PTHR11276:SF28">
    <property type="entry name" value="DNA POLYMERASE LAMBDA"/>
    <property type="match status" value="1"/>
</dbReference>
<comment type="catalytic activity">
    <reaction evidence="15 17">
        <text>DNA(n) + a 2'-deoxyribonucleoside 5'-triphosphate = DNA(n+1) + diphosphate</text>
        <dbReference type="Rhea" id="RHEA:22508"/>
        <dbReference type="Rhea" id="RHEA-COMP:17339"/>
        <dbReference type="Rhea" id="RHEA-COMP:17340"/>
        <dbReference type="ChEBI" id="CHEBI:33019"/>
        <dbReference type="ChEBI" id="CHEBI:61560"/>
        <dbReference type="ChEBI" id="CHEBI:173112"/>
        <dbReference type="EC" id="2.7.7.7"/>
    </reaction>
</comment>
<accession>A0A8K0UHI1</accession>
<protein>
    <recommendedName>
        <fullName evidence="17">DNA polymerase</fullName>
        <ecNumber evidence="17">2.7.7.7</ecNumber>
    </recommendedName>
</protein>
<dbReference type="GO" id="GO:0003887">
    <property type="term" value="F:DNA-directed DNA polymerase activity"/>
    <property type="evidence" value="ECO:0007669"/>
    <property type="project" value="UniProtKB-UniRule"/>
</dbReference>
<dbReference type="PROSITE" id="PS50172">
    <property type="entry name" value="BRCT"/>
    <property type="match status" value="1"/>
</dbReference>
<dbReference type="OrthoDB" id="205514at2759"/>
<dbReference type="GO" id="GO:0016829">
    <property type="term" value="F:lyase activity"/>
    <property type="evidence" value="ECO:0007669"/>
    <property type="project" value="UniProtKB-KW"/>
</dbReference>
<dbReference type="Gene3D" id="1.10.150.20">
    <property type="entry name" value="5' to 3' exonuclease, C-terminal subdomain"/>
    <property type="match status" value="1"/>
</dbReference>
<gene>
    <name evidence="20" type="ORF">BXZ70DRAFT_951513</name>
</gene>
<dbReference type="CDD" id="cd00141">
    <property type="entry name" value="NT_POLXc"/>
    <property type="match status" value="1"/>
</dbReference>
<dbReference type="SUPFAM" id="SSF52113">
    <property type="entry name" value="BRCT domain"/>
    <property type="match status" value="1"/>
</dbReference>
<dbReference type="GO" id="GO:0006260">
    <property type="term" value="P:DNA replication"/>
    <property type="evidence" value="ECO:0007669"/>
    <property type="project" value="UniProtKB-KW"/>
</dbReference>
<evidence type="ECO:0000256" key="18">
    <source>
        <dbReference type="SAM" id="MobiDB-lite"/>
    </source>
</evidence>
<evidence type="ECO:0000313" key="21">
    <source>
        <dbReference type="Proteomes" id="UP000813824"/>
    </source>
</evidence>
<keyword evidence="6 17" id="KW-0548">Nucleotidyltransferase</keyword>
<feature type="compositionally biased region" description="Basic and acidic residues" evidence="18">
    <location>
        <begin position="190"/>
        <end position="205"/>
    </location>
</feature>
<dbReference type="GO" id="GO:0003677">
    <property type="term" value="F:DNA binding"/>
    <property type="evidence" value="ECO:0007669"/>
    <property type="project" value="UniProtKB-UniRule"/>
</dbReference>
<dbReference type="EMBL" id="JAEVFJ010000033">
    <property type="protein sequence ID" value="KAH8092177.1"/>
    <property type="molecule type" value="Genomic_DNA"/>
</dbReference>
<keyword evidence="5 17" id="KW-0808">Transferase</keyword>
<dbReference type="SUPFAM" id="SSF81301">
    <property type="entry name" value="Nucleotidyltransferase"/>
    <property type="match status" value="1"/>
</dbReference>
<keyword evidence="10 17" id="KW-0239">DNA-directed DNA polymerase</keyword>
<keyword evidence="11" id="KW-0238">DNA-binding</keyword>
<dbReference type="Gene3D" id="3.30.210.10">
    <property type="entry name" value="DNA polymerase, thumb domain"/>
    <property type="match status" value="1"/>
</dbReference>
<dbReference type="InterPro" id="IPR010996">
    <property type="entry name" value="HHH_MUS81"/>
</dbReference>
<feature type="compositionally biased region" description="Low complexity" evidence="18">
    <location>
        <begin position="233"/>
        <end position="246"/>
    </location>
</feature>
<evidence type="ECO:0000256" key="5">
    <source>
        <dbReference type="ARBA" id="ARBA00022679"/>
    </source>
</evidence>
<dbReference type="SUPFAM" id="SSF81585">
    <property type="entry name" value="PsbU/PolX domain-like"/>
    <property type="match status" value="1"/>
</dbReference>
<evidence type="ECO:0000256" key="9">
    <source>
        <dbReference type="ARBA" id="ARBA00022763"/>
    </source>
</evidence>
<keyword evidence="12 17" id="KW-0234">DNA repair</keyword>
<dbReference type="Pfam" id="PF14792">
    <property type="entry name" value="DNA_pol_B_palm"/>
    <property type="match status" value="1"/>
</dbReference>
<feature type="active site" description="Nucleophile; Schiff-base intermediate with DNA; for 5'-dRP lyase activity" evidence="16">
    <location>
        <position position="393"/>
    </location>
</feature>
<dbReference type="Gene3D" id="1.10.150.110">
    <property type="entry name" value="DNA polymerase beta, N-terminal domain-like"/>
    <property type="match status" value="1"/>
</dbReference>
<dbReference type="InterPro" id="IPR037160">
    <property type="entry name" value="DNA_Pol_thumb_sf"/>
</dbReference>
<dbReference type="SUPFAM" id="SSF47802">
    <property type="entry name" value="DNA polymerase beta, N-terminal domain-like"/>
    <property type="match status" value="1"/>
</dbReference>
<evidence type="ECO:0000256" key="17">
    <source>
        <dbReference type="RuleBase" id="RU366014"/>
    </source>
</evidence>
<reference evidence="20" key="1">
    <citation type="journal article" date="2021" name="New Phytol.">
        <title>Evolutionary innovations through gain and loss of genes in the ectomycorrhizal Boletales.</title>
        <authorList>
            <person name="Wu G."/>
            <person name="Miyauchi S."/>
            <person name="Morin E."/>
            <person name="Kuo A."/>
            <person name="Drula E."/>
            <person name="Varga T."/>
            <person name="Kohler A."/>
            <person name="Feng B."/>
            <person name="Cao Y."/>
            <person name="Lipzen A."/>
            <person name="Daum C."/>
            <person name="Hundley H."/>
            <person name="Pangilinan J."/>
            <person name="Johnson J."/>
            <person name="Barry K."/>
            <person name="LaButti K."/>
            <person name="Ng V."/>
            <person name="Ahrendt S."/>
            <person name="Min B."/>
            <person name="Choi I.G."/>
            <person name="Park H."/>
            <person name="Plett J.M."/>
            <person name="Magnuson J."/>
            <person name="Spatafora J.W."/>
            <person name="Nagy L.G."/>
            <person name="Henrissat B."/>
            <person name="Grigoriev I.V."/>
            <person name="Yang Z.L."/>
            <person name="Xu J."/>
            <person name="Martin F.M."/>
        </authorList>
    </citation>
    <scope>NUCLEOTIDE SEQUENCE</scope>
    <source>
        <strain evidence="20">KKN 215</strain>
    </source>
</reference>
<keyword evidence="13" id="KW-0456">Lyase</keyword>
<keyword evidence="21" id="KW-1185">Reference proteome</keyword>
<keyword evidence="4" id="KW-0237">DNA synthesis</keyword>
<dbReference type="FunFam" id="1.10.150.20:FF:000010">
    <property type="entry name" value="DNA polymerase lambda"/>
    <property type="match status" value="1"/>
</dbReference>
<evidence type="ECO:0000256" key="3">
    <source>
        <dbReference type="ARBA" id="ARBA00008323"/>
    </source>
</evidence>
<comment type="similarity">
    <text evidence="3 17">Belongs to the DNA polymerase type-X family.</text>
</comment>
<comment type="subcellular location">
    <subcellularLocation>
        <location evidence="2 17">Nucleus</location>
    </subcellularLocation>
</comment>
<dbReference type="Pfam" id="PF14716">
    <property type="entry name" value="HHH_8"/>
    <property type="match status" value="1"/>
</dbReference>
<evidence type="ECO:0000256" key="10">
    <source>
        <dbReference type="ARBA" id="ARBA00022932"/>
    </source>
</evidence>
<comment type="function">
    <text evidence="17">DNA polymerase that functions in several pathways of DNA repair. Involved in base excision repair (BER) responsible for repair of lesions that give rise to abasic (AP) sites in DNA. Also contributes to DNA double-strand break repair by non-homologous end joining and homologous recombination. Has both template-dependent and template-independent (terminal transferase) DNA polymerase activities. Has also a 5'-deoxyribose-5-phosphate lyase (dRP lyase) activity.</text>
</comment>
<keyword evidence="9 17" id="KW-0227">DNA damage</keyword>
<proteinExistence type="inferred from homology"/>
<feature type="region of interest" description="Disordered" evidence="18">
    <location>
        <begin position="188"/>
        <end position="259"/>
    </location>
</feature>
<sequence>MVVSVKKGTAQLSDKTATKKAIPLTQATTKKKASKKKEKILVTQLEHAHALLKEREARGPDWKPRINYLTGMRIYFYGGDLNYAGEGTRNKMRILVDRGATLLPTYDPETTTHIITNASKGTFLEAIGLRSLKDIPEHIPVLKWEWIISHRNGEMGKWYDYASFRQRVHWVNANGDYELFKGANQAKSVKGKEIEKPDTSKRAESEDAAEFSRISSFTQDKPAASRKELASHGPSASSSSAVVSGPNATVTMGERKDEDPLAAFYERARAELEAEELQGESDGNASDDERRGGSSSVTALKRGDNGSVQKGKSMFACDRKGEQPSDQKCPNQDVIDKLEELKALHDAKPSDGDHWRVFSYNKAVRALRSYPTRIRSYDEARKLFGVGDKTAQKIMEIIETGQLQRIQYERTEDIEITKLFTGIYGVGRSTAYKWYQNGCRTLEDLKNGKAGVKLSASQRIGIQFYDDINARMPRDEARQIFELIKPLALEIDPKLFVEIMGSYRRGKADCGDIDILITRPTDDGKTHSGVLKKLLAKCHERGIVTEDLNLPDDWMDLENCYRGLCRRDENSRRRRIDFLTVPYESRGAALLYYTGDDIFNRSMRMKANMMGYSLNQKGLYSGVVRNPSNRREKLNDGTIIASATEEEIFKVLGVPWHEPHERVRNRA</sequence>
<dbReference type="InterPro" id="IPR002054">
    <property type="entry name" value="DNA-dir_DNA_pol_X"/>
</dbReference>
<evidence type="ECO:0000256" key="6">
    <source>
        <dbReference type="ARBA" id="ARBA00022695"/>
    </source>
</evidence>
<dbReference type="GO" id="GO:0046872">
    <property type="term" value="F:metal ion binding"/>
    <property type="evidence" value="ECO:0007669"/>
    <property type="project" value="UniProtKB-UniRule"/>
</dbReference>
<dbReference type="InterPro" id="IPR001357">
    <property type="entry name" value="BRCT_dom"/>
</dbReference>
<dbReference type="GO" id="GO:0006303">
    <property type="term" value="P:double-strand break repair via nonhomologous end joining"/>
    <property type="evidence" value="ECO:0007669"/>
    <property type="project" value="TreeGrafter"/>
</dbReference>
<dbReference type="AlphaFoldDB" id="A0A8K0UHI1"/>
<dbReference type="PRINTS" id="PR00869">
    <property type="entry name" value="DNAPOLX"/>
</dbReference>